<dbReference type="AlphaFoldDB" id="A0A2A2TD98"/>
<evidence type="ECO:0000313" key="3">
    <source>
        <dbReference type="Proteomes" id="UP000218238"/>
    </source>
</evidence>
<dbReference type="PANTHER" id="PTHR24104">
    <property type="entry name" value="E3 UBIQUITIN-PROTEIN LIGASE NHLRC1-RELATED"/>
    <property type="match status" value="1"/>
</dbReference>
<keyword evidence="3" id="KW-1185">Reference proteome</keyword>
<evidence type="ECO:0000256" key="1">
    <source>
        <dbReference type="SAM" id="Phobius"/>
    </source>
</evidence>
<dbReference type="SUPFAM" id="SSF117074">
    <property type="entry name" value="Hypothetical protein PA1324"/>
    <property type="match status" value="1"/>
</dbReference>
<sequence>MIRIRNYRNFKIVRLLLVFTIALVITGLITTTYWGANGVPITSYKTSWIGNTFGGGAKWVQNQVLDMYVATDGTVYTNSFWDESGREAGVYKNGDVIAKAEDLHGWERTGGFAVTADKKHLYVGMEQRYIATDKPADYPPENTTWYCVRRYELSGKIAPFPGGKGVGQNMLIVSDKHRVTGLATIGSELYVAIRDSNIVRVYNTNTLQEVRKFSVPNPTKIAVDKQGKLWIIQKPKDGNAAKIGHYSPKGDRLPQTISNVPKANAIAVDNQNRLLIADNGKNQQIVIYSLKNQPTQVGSFGVKGGIYAGVPGEVGNLKFYGLTGVGVDGSGNIYVNSSGFNEGVGTQEMMTGTDIRKFSPSGAMQWRVLGLPFVDNADVDPKTDGIQVYTIHDRYMMDYSKPVGKQWTYKGYTLNPFKYPEDIRLRNAHGSVFFRRIQGKPFMYFTDMFGSFLHIYRFNPATDGEIAIPSTMLVNTSDKEEKVQADSFPPNQPQIGDWIWRDRNGNGAFDRGEYEASGRDYPYIGGWWVDSKGDVWKTVRTADGIRHFPLQGIDAKGNPIYSYSSMKKIATPKIFNDIRRIEYIPETDTMYLSGFTAEHPALQDDGKAFGSEIARYDNWSKGNRKERFRITVPFSPKANPEVLTASMSITGNYIFTITSKTPEVSVYNAKTGAFVTKFKPGAEVANESGWIDIPYGIRAFRRANGEYLVFAEEVAKAKIIMYRLPK</sequence>
<proteinExistence type="predicted"/>
<keyword evidence="1" id="KW-0472">Membrane</keyword>
<dbReference type="SUPFAM" id="SSF101898">
    <property type="entry name" value="NHL repeat"/>
    <property type="match status" value="1"/>
</dbReference>
<dbReference type="RefSeq" id="WP_095723941.1">
    <property type="nucleotide sequence ID" value="NZ_NTFS01000345.1"/>
</dbReference>
<organism evidence="2 3">
    <name type="scientific">Brunnivagina elsteri CCALA 953</name>
    <dbReference type="NCBI Taxonomy" id="987040"/>
    <lineage>
        <taxon>Bacteria</taxon>
        <taxon>Bacillati</taxon>
        <taxon>Cyanobacteriota</taxon>
        <taxon>Cyanophyceae</taxon>
        <taxon>Nostocales</taxon>
        <taxon>Calotrichaceae</taxon>
        <taxon>Brunnivagina</taxon>
    </lineage>
</organism>
<evidence type="ECO:0008006" key="4">
    <source>
        <dbReference type="Google" id="ProtNLM"/>
    </source>
</evidence>
<dbReference type="Proteomes" id="UP000218238">
    <property type="component" value="Unassembled WGS sequence"/>
</dbReference>
<dbReference type="InterPro" id="IPR011042">
    <property type="entry name" value="6-blade_b-propeller_TolB-like"/>
</dbReference>
<evidence type="ECO:0000313" key="2">
    <source>
        <dbReference type="EMBL" id="PAX51724.1"/>
    </source>
</evidence>
<name>A0A2A2TD98_9CYAN</name>
<dbReference type="PANTHER" id="PTHR24104:SF25">
    <property type="entry name" value="PROTEIN LIN-41"/>
    <property type="match status" value="1"/>
</dbReference>
<protein>
    <recommendedName>
        <fullName evidence="4">NHL repeat-containing protein</fullName>
    </recommendedName>
</protein>
<dbReference type="EMBL" id="NTFS01000345">
    <property type="protein sequence ID" value="PAX51724.1"/>
    <property type="molecule type" value="Genomic_DNA"/>
</dbReference>
<dbReference type="GO" id="GO:0008270">
    <property type="term" value="F:zinc ion binding"/>
    <property type="evidence" value="ECO:0007669"/>
    <property type="project" value="UniProtKB-KW"/>
</dbReference>
<dbReference type="OrthoDB" id="3644774at2"/>
<dbReference type="Gene3D" id="2.120.10.30">
    <property type="entry name" value="TolB, C-terminal domain"/>
    <property type="match status" value="1"/>
</dbReference>
<feature type="transmembrane region" description="Helical" evidence="1">
    <location>
        <begin position="12"/>
        <end position="36"/>
    </location>
</feature>
<reference evidence="2 3" key="1">
    <citation type="submission" date="2017-08" db="EMBL/GenBank/DDBJ databases">
        <title>Draft genome sequence of filamentous cyanobacterium Calothrix elsteri CCALA 953.</title>
        <authorList>
            <person name="Gagunashvili A.N."/>
            <person name="Elster J."/>
            <person name="Andresson O.S."/>
        </authorList>
    </citation>
    <scope>NUCLEOTIDE SEQUENCE [LARGE SCALE GENOMIC DNA]</scope>
    <source>
        <strain evidence="2 3">CCALA 953</strain>
    </source>
</reference>
<dbReference type="InterPro" id="IPR050952">
    <property type="entry name" value="TRIM-NHL_E3_ligases"/>
</dbReference>
<accession>A0A2A2TD98</accession>
<keyword evidence="1" id="KW-0812">Transmembrane</keyword>
<comment type="caution">
    <text evidence="2">The sequence shown here is derived from an EMBL/GenBank/DDBJ whole genome shotgun (WGS) entry which is preliminary data.</text>
</comment>
<keyword evidence="1" id="KW-1133">Transmembrane helix</keyword>
<gene>
    <name evidence="2" type="ORF">CK510_23225</name>
</gene>